<protein>
    <submittedName>
        <fullName evidence="6">SusC/RagA family TonB-linked outer membrane protein</fullName>
    </submittedName>
</protein>
<dbReference type="Gene3D" id="2.170.130.10">
    <property type="entry name" value="TonB-dependent receptor, plug domain"/>
    <property type="match status" value="1"/>
</dbReference>
<sequence>MFQSVRIILTCLLLLCLHRPSHSQGARPSRVPAAADSTRPMLLSDTLFHLRSATVVVKPAVKNAERWLNAPFASLSQLLKGNIAGLYVQEHSGESGVELNMLIRGAAIPYTHRKDMYETQPLIVLDGVPLVAPHPFVYDIQQYGFTRLGAAFDFINRLDVNDIASVRVIKDVAEGAAYGPRAVNGVIEVNTKQATAKRNYIAFNSWFGFVQRPNVTTTNAASENSFRKPFYDRYATGADFRRYPSFLRDSTNPAYYGPANWTDLYYRNAAVRGTNISISGGYPRANFRLSIGNQHSANPADKTDMDRYTASFSINMMPLKWLTISTMLNGARLERDRNTYLRDRFAEMRYLPDLMNPLPPNKDRYARYLGELEKSYDDNKANALAGFFRLKADVGKGLHLTSQLSFDYTEDMRDVFYPGTLLEGNNYASNYIGYNQRIIFDNAMHFTTSWKRRHTLKFDAGQSLHMDFYKYDYIYAYKGPNDRIKINQIDNNTMNPKSYLYQLIYKFLDKERLRLSSLYGRVSYQFLRQLEVSLLVRTDASSNMQPTARWFVSPTASVKWDMKPTVLESLEGIDYAILFAGWGRVGRLLTTDRFAQGPQYTVDMSWTGEPVISSYGGISGLMRPYTYGYVGNGINWPYCDQFNAGLDVSLAEGRLSLNVALYSKTDRNLLIGVPAYSDYGYTSAFKNGMDVRNTGVDVALAIRPLKPGGKIGWIASLAAGYNRNKLLALPGGLRQLTIGERHLEVGKAFDQFWVLENDGIYNGDNEVPVNPATRMPLHYKGITLAKGDPRWKDRNGDFAINDEDKVLTGHYLPAVTGSLGHDFTYGCFNVGFSLYAAFGRTILHQAMASRFDFINKESTLNMDAVKEITYWTKTGDYSKYPVYNPWSNVVPYRTDQDLFLENGSFVKLRHVMIGYDFTGADWWKRRKWTGVKKLYLYGNAANLLTFTPYSGRDPELTDFRGYDMGYGLPIPKTYSLGVKLEL</sequence>
<dbReference type="EMBL" id="RPDH01000001">
    <property type="protein sequence ID" value="RPE11995.1"/>
    <property type="molecule type" value="Genomic_DNA"/>
</dbReference>
<evidence type="ECO:0000256" key="3">
    <source>
        <dbReference type="ARBA" id="ARBA00023237"/>
    </source>
</evidence>
<dbReference type="RefSeq" id="WP_123844412.1">
    <property type="nucleotide sequence ID" value="NZ_RPDH01000001.1"/>
</dbReference>
<keyword evidence="2" id="KW-0472">Membrane</keyword>
<organism evidence="6 7">
    <name type="scientific">Chitinophaga lutea</name>
    <dbReference type="NCBI Taxonomy" id="2488634"/>
    <lineage>
        <taxon>Bacteria</taxon>
        <taxon>Pseudomonadati</taxon>
        <taxon>Bacteroidota</taxon>
        <taxon>Chitinophagia</taxon>
        <taxon>Chitinophagales</taxon>
        <taxon>Chitinophagaceae</taxon>
        <taxon>Chitinophaga</taxon>
    </lineage>
</organism>
<dbReference type="Pfam" id="PF07715">
    <property type="entry name" value="Plug"/>
    <property type="match status" value="1"/>
</dbReference>
<evidence type="ECO:0000256" key="1">
    <source>
        <dbReference type="ARBA" id="ARBA00004442"/>
    </source>
</evidence>
<dbReference type="SUPFAM" id="SSF56935">
    <property type="entry name" value="Porins"/>
    <property type="match status" value="1"/>
</dbReference>
<evidence type="ECO:0000256" key="2">
    <source>
        <dbReference type="ARBA" id="ARBA00023136"/>
    </source>
</evidence>
<dbReference type="InterPro" id="IPR012910">
    <property type="entry name" value="Plug_dom"/>
</dbReference>
<dbReference type="InterPro" id="IPR023996">
    <property type="entry name" value="TonB-dep_OMP_SusC/RagA"/>
</dbReference>
<dbReference type="NCBIfam" id="TIGR04056">
    <property type="entry name" value="OMP_RagA_SusC"/>
    <property type="match status" value="1"/>
</dbReference>
<keyword evidence="4" id="KW-0732">Signal</keyword>
<evidence type="ECO:0000313" key="6">
    <source>
        <dbReference type="EMBL" id="RPE11995.1"/>
    </source>
</evidence>
<feature type="domain" description="TonB-dependent receptor plug" evidence="5">
    <location>
        <begin position="63"/>
        <end position="186"/>
    </location>
</feature>
<dbReference type="GO" id="GO:0009279">
    <property type="term" value="C:cell outer membrane"/>
    <property type="evidence" value="ECO:0007669"/>
    <property type="project" value="UniProtKB-SubCell"/>
</dbReference>
<reference evidence="6 7" key="1">
    <citation type="submission" date="2018-11" db="EMBL/GenBank/DDBJ databases">
        <title>Chitinophaga lutea sp.nov., isolate from arsenic contaminated soil.</title>
        <authorList>
            <person name="Zong Y."/>
        </authorList>
    </citation>
    <scope>NUCLEOTIDE SEQUENCE [LARGE SCALE GENOMIC DNA]</scope>
    <source>
        <strain evidence="6 7">ZY74</strain>
    </source>
</reference>
<accession>A0A3N4PWZ9</accession>
<proteinExistence type="predicted"/>
<gene>
    <name evidence="6" type="ORF">EGT74_00105</name>
</gene>
<feature type="chain" id="PRO_5018060375" evidence="4">
    <location>
        <begin position="24"/>
        <end position="982"/>
    </location>
</feature>
<comment type="caution">
    <text evidence="6">The sequence shown here is derived from an EMBL/GenBank/DDBJ whole genome shotgun (WGS) entry which is preliminary data.</text>
</comment>
<dbReference type="Gene3D" id="2.40.170.20">
    <property type="entry name" value="TonB-dependent receptor, beta-barrel domain"/>
    <property type="match status" value="1"/>
</dbReference>
<keyword evidence="3" id="KW-0998">Cell outer membrane</keyword>
<keyword evidence="7" id="KW-1185">Reference proteome</keyword>
<dbReference type="InterPro" id="IPR037066">
    <property type="entry name" value="Plug_dom_sf"/>
</dbReference>
<feature type="signal peptide" evidence="4">
    <location>
        <begin position="1"/>
        <end position="23"/>
    </location>
</feature>
<evidence type="ECO:0000259" key="5">
    <source>
        <dbReference type="Pfam" id="PF07715"/>
    </source>
</evidence>
<evidence type="ECO:0000313" key="7">
    <source>
        <dbReference type="Proteomes" id="UP000278351"/>
    </source>
</evidence>
<comment type="subcellular location">
    <subcellularLocation>
        <location evidence="1">Cell outer membrane</location>
    </subcellularLocation>
</comment>
<dbReference type="InterPro" id="IPR036942">
    <property type="entry name" value="Beta-barrel_TonB_sf"/>
</dbReference>
<dbReference type="AlphaFoldDB" id="A0A3N4PWZ9"/>
<evidence type="ECO:0000256" key="4">
    <source>
        <dbReference type="SAM" id="SignalP"/>
    </source>
</evidence>
<dbReference type="Proteomes" id="UP000278351">
    <property type="component" value="Unassembled WGS sequence"/>
</dbReference>
<name>A0A3N4PWZ9_9BACT</name>